<dbReference type="SUPFAM" id="SSF52743">
    <property type="entry name" value="Subtilisin-like"/>
    <property type="match status" value="1"/>
</dbReference>
<accession>A0A4Q7PMV2</accession>
<keyword evidence="4" id="KW-0378">Hydrolase</keyword>
<keyword evidence="4" id="KW-0645">Protease</keyword>
<keyword evidence="5" id="KW-1185">Reference proteome</keyword>
<dbReference type="PROSITE" id="PS51892">
    <property type="entry name" value="SUBTILASE"/>
    <property type="match status" value="1"/>
</dbReference>
<evidence type="ECO:0000259" key="3">
    <source>
        <dbReference type="Pfam" id="PF00082"/>
    </source>
</evidence>
<dbReference type="Gene3D" id="3.40.50.200">
    <property type="entry name" value="Peptidase S8/S53 domain"/>
    <property type="match status" value="1"/>
</dbReference>
<evidence type="ECO:0000313" key="5">
    <source>
        <dbReference type="Proteomes" id="UP000292927"/>
    </source>
</evidence>
<dbReference type="InterPro" id="IPR000209">
    <property type="entry name" value="Peptidase_S8/S53_dom"/>
</dbReference>
<protein>
    <submittedName>
        <fullName evidence="4">Serine protease AprX</fullName>
    </submittedName>
</protein>
<evidence type="ECO:0000313" key="4">
    <source>
        <dbReference type="EMBL" id="RZT01240.1"/>
    </source>
</evidence>
<dbReference type="AlphaFoldDB" id="A0A4Q7PMV2"/>
<gene>
    <name evidence="4" type="ORF">EV209_1684</name>
</gene>
<dbReference type="Proteomes" id="UP000292927">
    <property type="component" value="Unassembled WGS sequence"/>
</dbReference>
<comment type="similarity">
    <text evidence="1 2">Belongs to the peptidase S8 family.</text>
</comment>
<dbReference type="EMBL" id="SGXF01000002">
    <property type="protein sequence ID" value="RZT01240.1"/>
    <property type="molecule type" value="Genomic_DNA"/>
</dbReference>
<feature type="domain" description="Peptidase S8/S53" evidence="3">
    <location>
        <begin position="29"/>
        <end position="256"/>
    </location>
</feature>
<dbReference type="GO" id="GO:0006508">
    <property type="term" value="P:proteolysis"/>
    <property type="evidence" value="ECO:0007669"/>
    <property type="project" value="UniProtKB-KW"/>
</dbReference>
<evidence type="ECO:0000256" key="1">
    <source>
        <dbReference type="ARBA" id="ARBA00011073"/>
    </source>
</evidence>
<proteinExistence type="inferred from homology"/>
<comment type="caution">
    <text evidence="4">The sequence shown here is derived from an EMBL/GenBank/DDBJ whole genome shotgun (WGS) entry which is preliminary data.</text>
</comment>
<dbReference type="CDD" id="cd07487">
    <property type="entry name" value="Peptidases_S8_1"/>
    <property type="match status" value="1"/>
</dbReference>
<dbReference type="PANTHER" id="PTHR43806:SF65">
    <property type="entry name" value="SERINE PROTEASE APRX"/>
    <property type="match status" value="1"/>
</dbReference>
<dbReference type="Pfam" id="PF00082">
    <property type="entry name" value="Peptidase_S8"/>
    <property type="match status" value="1"/>
</dbReference>
<reference evidence="4 5" key="1">
    <citation type="submission" date="2019-02" db="EMBL/GenBank/DDBJ databases">
        <title>Genomic Encyclopedia of Type Strains, Phase IV (KMG-IV): sequencing the most valuable type-strain genomes for metagenomic binning, comparative biology and taxonomic classification.</title>
        <authorList>
            <person name="Goeker M."/>
        </authorList>
    </citation>
    <scope>NUCLEOTIDE SEQUENCE [LARGE SCALE GENOMIC DNA]</scope>
    <source>
        <strain evidence="4 5">DSM 29486</strain>
    </source>
</reference>
<sequence length="269" mass="28878">MIKLSECTFCTAVHLLFLLHRKLQIGLVSHVAGIIGGDGSSSDGRVVGMAPECSLVGVRVLDGKAQGSIRDMIAGIRWVLQMKDRYRIRVVNISVGSLIPKGMREDSALVKAVDALWDAGLIVCVAAGNRGNQPMSITTPGISRKVITVGSCDDMEQVDVMGSKIVHYSGRGPTRNCIMKPELVANGYQVMSCNAMNSKSPHPYCCKSGTSMATAQISGAIALLLSKQPKMSNVEIKLRIRECCHNLGVSPAYQGWGMLDLSRFVGRNG</sequence>
<dbReference type="InterPro" id="IPR050131">
    <property type="entry name" value="Peptidase_S8_subtilisin-like"/>
</dbReference>
<evidence type="ECO:0000256" key="2">
    <source>
        <dbReference type="PROSITE-ProRule" id="PRU01240"/>
    </source>
</evidence>
<dbReference type="PANTHER" id="PTHR43806">
    <property type="entry name" value="PEPTIDASE S8"/>
    <property type="match status" value="1"/>
</dbReference>
<name>A0A4Q7PMV2_9FIRM</name>
<dbReference type="OrthoDB" id="9798386at2"/>
<comment type="caution">
    <text evidence="2">Lacks conserved residue(s) required for the propagation of feature annotation.</text>
</comment>
<organism evidence="4 5">
    <name type="scientific">Cuneatibacter caecimuris</name>
    <dbReference type="NCBI Taxonomy" id="1796618"/>
    <lineage>
        <taxon>Bacteria</taxon>
        <taxon>Bacillati</taxon>
        <taxon>Bacillota</taxon>
        <taxon>Clostridia</taxon>
        <taxon>Lachnospirales</taxon>
        <taxon>Lachnospiraceae</taxon>
        <taxon>Cuneatibacter</taxon>
    </lineage>
</organism>
<dbReference type="GO" id="GO:0004252">
    <property type="term" value="F:serine-type endopeptidase activity"/>
    <property type="evidence" value="ECO:0007669"/>
    <property type="project" value="InterPro"/>
</dbReference>
<dbReference type="RefSeq" id="WP_130434944.1">
    <property type="nucleotide sequence ID" value="NZ_SGXF01000002.1"/>
</dbReference>
<dbReference type="InterPro" id="IPR036852">
    <property type="entry name" value="Peptidase_S8/S53_dom_sf"/>
</dbReference>